<proteinExistence type="predicted"/>
<dbReference type="AlphaFoldDB" id="D8VN66"/>
<evidence type="ECO:0000313" key="1">
    <source>
        <dbReference type="EMBL" id="ACY24851.1"/>
    </source>
</evidence>
<accession>D8VN66</accession>
<reference evidence="1" key="2">
    <citation type="journal article" date="2010" name="Appl. Environ. Microbiol.">
        <title>Diversity of glycosyl hydrolases from cellulose-depleting communities enriched from casts of two earthworm species.</title>
        <authorList>
            <person name="Beloqui A."/>
            <person name="Nechitaylo T.Y."/>
            <person name="Lopez-Cortes N."/>
            <person name="Ghazi A."/>
            <person name="Guazzaroni M.E."/>
            <person name="Polaina J."/>
            <person name="Strittmatter A.W."/>
            <person name="Reva O."/>
            <person name="Waliczek A."/>
            <person name="Yakimov M.M."/>
            <person name="Golyshina O.V."/>
            <person name="Ferrer M."/>
            <person name="Golyshin P.N."/>
        </authorList>
    </citation>
    <scope>NUCLEOTIDE SEQUENCE</scope>
</reference>
<name>D8VN66_9ZZZZ</name>
<dbReference type="EMBL" id="GQ996414">
    <property type="protein sequence ID" value="ACY24851.1"/>
    <property type="molecule type" value="Genomic_DNA"/>
</dbReference>
<sequence>MNDEVVGMLELLLDLGILDSATELDDFELLIALDLIELATLVLDLLAGVDEVAAPHKLPFTLGMPAMPFA</sequence>
<organism evidence="1">
    <name type="scientific">uncultured organism</name>
    <dbReference type="NCBI Taxonomy" id="155900"/>
    <lineage>
        <taxon>unclassified sequences</taxon>
        <taxon>environmental samples</taxon>
    </lineage>
</organism>
<reference evidence="1" key="1">
    <citation type="submission" date="2009-09" db="EMBL/GenBank/DDBJ databases">
        <authorList>
            <person name="Beloqi A."/>
            <person name="Nechitaylo T.Y."/>
            <person name="Lopez-Cortes N."/>
            <person name="Vietes M."/>
            <person name="Polaina J."/>
            <person name="Strittmatter A."/>
            <person name="Reva O."/>
            <person name="Waliczek A."/>
            <person name="Golyshina O.V."/>
            <person name="Ferrer M."/>
            <person name="Golyshin P.N."/>
        </authorList>
    </citation>
    <scope>NUCLEOTIDE SEQUENCE</scope>
</reference>
<protein>
    <submittedName>
        <fullName evidence="1">Uncharacterized protein</fullName>
    </submittedName>
</protein>